<gene>
    <name evidence="2" type="ORF">FL622_11540</name>
</gene>
<keyword evidence="1" id="KW-0175">Coiled coil</keyword>
<keyword evidence="3" id="KW-1185">Reference proteome</keyword>
<protein>
    <submittedName>
        <fullName evidence="2">SlyX family protein</fullName>
    </submittedName>
</protein>
<proteinExistence type="predicted"/>
<organism evidence="2 3">
    <name type="scientific">Trichloromonas acetexigens</name>
    <dbReference type="NCBI Taxonomy" id="38815"/>
    <lineage>
        <taxon>Bacteria</taxon>
        <taxon>Pseudomonadati</taxon>
        <taxon>Thermodesulfobacteriota</taxon>
        <taxon>Desulfuromonadia</taxon>
        <taxon>Desulfuromonadales</taxon>
        <taxon>Trichloromonadaceae</taxon>
        <taxon>Trichloromonas</taxon>
    </lineage>
</organism>
<evidence type="ECO:0000256" key="1">
    <source>
        <dbReference type="SAM" id="Coils"/>
    </source>
</evidence>
<dbReference type="EMBL" id="VJVV01000008">
    <property type="protein sequence ID" value="TRO80261.1"/>
    <property type="molecule type" value="Genomic_DNA"/>
</dbReference>
<accession>A0A550JAQ8</accession>
<feature type="coiled-coil region" evidence="1">
    <location>
        <begin position="1"/>
        <end position="49"/>
    </location>
</feature>
<dbReference type="RefSeq" id="WP_092058456.1">
    <property type="nucleotide sequence ID" value="NZ_FOJJ01000040.1"/>
</dbReference>
<dbReference type="Pfam" id="PF04102">
    <property type="entry name" value="SlyX"/>
    <property type="match status" value="1"/>
</dbReference>
<sequence length="63" mass="7423">MDELRQRVDELEIRYTHQGRMLEELNLVVAESAQRIARLERELVHYREMLGSLAPGMIESPDE</sequence>
<evidence type="ECO:0000313" key="3">
    <source>
        <dbReference type="Proteomes" id="UP000317155"/>
    </source>
</evidence>
<dbReference type="AlphaFoldDB" id="A0A550JAQ8"/>
<comment type="caution">
    <text evidence="2">The sequence shown here is derived from an EMBL/GenBank/DDBJ whole genome shotgun (WGS) entry which is preliminary data.</text>
</comment>
<reference evidence="2 3" key="1">
    <citation type="submission" date="2019-07" db="EMBL/GenBank/DDBJ databases">
        <title>Insights of Desulfuromonas acetexigens electromicrobiology.</title>
        <authorList>
            <person name="Katuri K."/>
            <person name="Sapireddy V."/>
            <person name="Shaw D.R."/>
            <person name="Saikaly P."/>
        </authorList>
    </citation>
    <scope>NUCLEOTIDE SEQUENCE [LARGE SCALE GENOMIC DNA]</scope>
    <source>
        <strain evidence="2 3">2873</strain>
    </source>
</reference>
<dbReference type="OrthoDB" id="5387746at2"/>
<name>A0A550JAQ8_9BACT</name>
<dbReference type="Proteomes" id="UP000317155">
    <property type="component" value="Unassembled WGS sequence"/>
</dbReference>
<evidence type="ECO:0000313" key="2">
    <source>
        <dbReference type="EMBL" id="TRO80261.1"/>
    </source>
</evidence>
<dbReference type="InterPro" id="IPR007236">
    <property type="entry name" value="SlyX"/>
</dbReference>